<dbReference type="AlphaFoldDB" id="S7TWG7"/>
<proteinExistence type="predicted"/>
<dbReference type="Pfam" id="PF13616">
    <property type="entry name" value="Rotamase_3"/>
    <property type="match status" value="1"/>
</dbReference>
<reference evidence="4 5" key="1">
    <citation type="journal article" date="2013" name="Genome Announc.">
        <title>Draft genome sequences for three mercury-methylating, sulfate-reducing bacteria.</title>
        <authorList>
            <person name="Brown S.D."/>
            <person name="Hurt R.A.Jr."/>
            <person name="Gilmour C.C."/>
            <person name="Elias D.A."/>
        </authorList>
    </citation>
    <scope>NUCLEOTIDE SEQUENCE [LARGE SCALE GENOMIC DNA]</scope>
    <source>
        <strain evidence="4 5">DSM 2059</strain>
    </source>
</reference>
<gene>
    <name evidence="4" type="ORF">dsmv_2225</name>
</gene>
<keyword evidence="2" id="KW-0732">Signal</keyword>
<keyword evidence="1" id="KW-0697">Rotamase</keyword>
<dbReference type="EMBL" id="ATHJ01000078">
    <property type="protein sequence ID" value="EPR41110.1"/>
    <property type="molecule type" value="Genomic_DNA"/>
</dbReference>
<dbReference type="Proteomes" id="UP000014977">
    <property type="component" value="Unassembled WGS sequence"/>
</dbReference>
<accession>S7TWG7</accession>
<name>S7TWG7_DESML</name>
<dbReference type="InterPro" id="IPR000297">
    <property type="entry name" value="PPIase_PpiC"/>
</dbReference>
<dbReference type="InterPro" id="IPR027304">
    <property type="entry name" value="Trigger_fact/SurA_dom_sf"/>
</dbReference>
<dbReference type="SUPFAM" id="SSF109998">
    <property type="entry name" value="Triger factor/SurA peptide-binding domain-like"/>
    <property type="match status" value="1"/>
</dbReference>
<dbReference type="Gene3D" id="1.10.4030.10">
    <property type="entry name" value="Porin chaperone SurA, peptide-binding domain"/>
    <property type="match status" value="1"/>
</dbReference>
<evidence type="ECO:0000313" key="5">
    <source>
        <dbReference type="Proteomes" id="UP000014977"/>
    </source>
</evidence>
<organism evidence="4 5">
    <name type="scientific">Desulfococcus multivorans DSM 2059</name>
    <dbReference type="NCBI Taxonomy" id="1121405"/>
    <lineage>
        <taxon>Bacteria</taxon>
        <taxon>Pseudomonadati</taxon>
        <taxon>Thermodesulfobacteriota</taxon>
        <taxon>Desulfobacteria</taxon>
        <taxon>Desulfobacterales</taxon>
        <taxon>Desulfococcaceae</taxon>
        <taxon>Desulfococcus</taxon>
    </lineage>
</organism>
<evidence type="ECO:0000313" key="4">
    <source>
        <dbReference type="EMBL" id="EPR41110.1"/>
    </source>
</evidence>
<dbReference type="Gene3D" id="3.10.50.40">
    <property type="match status" value="1"/>
</dbReference>
<dbReference type="PATRIC" id="fig|1121405.3.peg.1777"/>
<comment type="caution">
    <text evidence="4">The sequence shown here is derived from an EMBL/GenBank/DDBJ whole genome shotgun (WGS) entry which is preliminary data.</text>
</comment>
<dbReference type="STRING" id="897.B2D07_17765"/>
<dbReference type="eggNOG" id="COG0760">
    <property type="taxonomic scope" value="Bacteria"/>
</dbReference>
<dbReference type="PANTHER" id="PTHR47245:SF2">
    <property type="entry name" value="PEPTIDYL-PROLYL CIS-TRANS ISOMERASE HP_0175-RELATED"/>
    <property type="match status" value="1"/>
</dbReference>
<dbReference type="InterPro" id="IPR046357">
    <property type="entry name" value="PPIase_dom_sf"/>
</dbReference>
<dbReference type="OrthoDB" id="14196at2"/>
<dbReference type="RefSeq" id="WP_020876656.1">
    <property type="nucleotide sequence ID" value="NZ_ATHJ01000078.1"/>
</dbReference>
<dbReference type="SUPFAM" id="SSF54534">
    <property type="entry name" value="FKBP-like"/>
    <property type="match status" value="1"/>
</dbReference>
<protein>
    <submittedName>
        <fullName evidence="4">PpiC-type peptidyl-prolyl cis-trans isomerase</fullName>
    </submittedName>
</protein>
<dbReference type="InterPro" id="IPR023058">
    <property type="entry name" value="PPIase_PpiC_CS"/>
</dbReference>
<dbReference type="PROSITE" id="PS01096">
    <property type="entry name" value="PPIC_PPIASE_1"/>
    <property type="match status" value="1"/>
</dbReference>
<sequence>MNVSKRVMTVVMAGLLLMPAATVFAESGPQKTAAPAVKADEKPRNPVAAVVNGKEISRDALNRELTLVTHRLAGQGQNIDKDQLEKIEGNVLNNMIDRELLYQDALKNGIKPDDKAVDTQMDTMKSNFPGDAEYRQALEMMKTTEADLRTNIAQSMVIQQLIESRIAPGIEITDAQSKSFYDTNPQFFKKPEQIKASHILIKADASAGEADKAAARKKIEEIQDKLKKGEKFDALAKQYSEDPSSAQGGDLGYFSRGQMVKPFEETAFAMKKGDVSDIVVTQFGYHLIQVMDKKPESTTAYDEAKPRIGEHLKREKMIEAINVYIEKLKADAKIEILP</sequence>
<dbReference type="PANTHER" id="PTHR47245">
    <property type="entry name" value="PEPTIDYLPROLYL ISOMERASE"/>
    <property type="match status" value="1"/>
</dbReference>
<feature type="signal peptide" evidence="2">
    <location>
        <begin position="1"/>
        <end position="25"/>
    </location>
</feature>
<dbReference type="Pfam" id="PF13624">
    <property type="entry name" value="SurA_N_3"/>
    <property type="match status" value="1"/>
</dbReference>
<evidence type="ECO:0000256" key="1">
    <source>
        <dbReference type="PROSITE-ProRule" id="PRU00278"/>
    </source>
</evidence>
<dbReference type="InterPro" id="IPR050245">
    <property type="entry name" value="PrsA_foldase"/>
</dbReference>
<evidence type="ECO:0000256" key="2">
    <source>
        <dbReference type="SAM" id="SignalP"/>
    </source>
</evidence>
<keyword evidence="1 4" id="KW-0413">Isomerase</keyword>
<feature type="domain" description="PpiC" evidence="3">
    <location>
        <begin position="191"/>
        <end position="292"/>
    </location>
</feature>
<keyword evidence="5" id="KW-1185">Reference proteome</keyword>
<feature type="chain" id="PRO_5011494273" evidence="2">
    <location>
        <begin position="26"/>
        <end position="338"/>
    </location>
</feature>
<dbReference type="PROSITE" id="PS50198">
    <property type="entry name" value="PPIC_PPIASE_2"/>
    <property type="match status" value="1"/>
</dbReference>
<dbReference type="GO" id="GO:0003755">
    <property type="term" value="F:peptidyl-prolyl cis-trans isomerase activity"/>
    <property type="evidence" value="ECO:0007669"/>
    <property type="project" value="UniProtKB-KW"/>
</dbReference>
<evidence type="ECO:0000259" key="3">
    <source>
        <dbReference type="PROSITE" id="PS50198"/>
    </source>
</evidence>